<dbReference type="GO" id="GO:0005634">
    <property type="term" value="C:nucleus"/>
    <property type="evidence" value="ECO:0007669"/>
    <property type="project" value="UniProtKB-SubCell"/>
</dbReference>
<keyword evidence="4" id="KW-0539">Nucleus</keyword>
<comment type="similarity">
    <text evidence="6">Belongs to the polyadenylate-binding RBP47 family.</text>
</comment>
<dbReference type="FunFam" id="3.30.70.330:FF:000144">
    <property type="entry name" value="Polyadenylate-binding protein RBP47B"/>
    <property type="match status" value="1"/>
</dbReference>
<dbReference type="InterPro" id="IPR035979">
    <property type="entry name" value="RBD_domain_sf"/>
</dbReference>
<dbReference type="EMBL" id="JANBPU010000006">
    <property type="protein sequence ID" value="KAJ1921151.1"/>
    <property type="molecule type" value="Genomic_DNA"/>
</dbReference>
<sequence>MYASTIGTTSSTSSSSSLLTGLSAGNNIHGGQYISHDMVNSAGDNSSTTSNSATGRSQLWMGDLEIWMDEPFLRQVWHQMGENVLVKMIRDRATGGPANYCFIEFSSLNEASRALVAYNGQLIPNTTKPFRLNWATGNNDRKDERGTEYSVFVGDLGNDVNDYMLLTTFQVQYPSVRSAKVVTDALTSLSRGYGFVRFGDEVEQQRAIIEMQGRYCGSRPMRISLATPKTRRDTLSDRLSDRDTNVYNPNTDPHNTTVFVGGLTHPVSEDELRSVFQVYGHVIYCKIPPNKGCGFVTFERRDDAEKAIHHLNGYVVGQSRIRLSWGRSQSHARVFSVSGGSVATSIQGQGFKANSIPQQAFSGFPQQVKLPTTQSIKPPHPPYGPSLIPSHQAPMIIGAGSAQVPRISSSNTFPMKHGSHQVQQQQPPRLDSKVGFPYPNGTSQLTLNTFFSFDNSIWSPLDKIFSTTTSQANNSALSGTSKAATSNIDHIDWKNTSNSLDTIRVL</sequence>
<reference evidence="10" key="1">
    <citation type="submission" date="2022-07" db="EMBL/GenBank/DDBJ databases">
        <title>Phylogenomic reconstructions and comparative analyses of Kickxellomycotina fungi.</title>
        <authorList>
            <person name="Reynolds N.K."/>
            <person name="Stajich J.E."/>
            <person name="Barry K."/>
            <person name="Grigoriev I.V."/>
            <person name="Crous P."/>
            <person name="Smith M.E."/>
        </authorList>
    </citation>
    <scope>NUCLEOTIDE SEQUENCE</scope>
    <source>
        <strain evidence="10">NBRC 100468</strain>
    </source>
</reference>
<comment type="subunit">
    <text evidence="7">Interacts with the poly(A) tail of mRNA in nucleus.</text>
</comment>
<dbReference type="GO" id="GO:0005829">
    <property type="term" value="C:cytosol"/>
    <property type="evidence" value="ECO:0007669"/>
    <property type="project" value="TreeGrafter"/>
</dbReference>
<dbReference type="Proteomes" id="UP001150538">
    <property type="component" value="Unassembled WGS sequence"/>
</dbReference>
<comment type="subcellular location">
    <subcellularLocation>
        <location evidence="1">Nucleus</location>
    </subcellularLocation>
</comment>
<feature type="domain" description="RRM" evidence="9">
    <location>
        <begin position="256"/>
        <end position="328"/>
    </location>
</feature>
<dbReference type="Gene3D" id="3.30.70.330">
    <property type="match status" value="3"/>
</dbReference>
<dbReference type="CDD" id="cd12345">
    <property type="entry name" value="RRM2_SECp43_like"/>
    <property type="match status" value="1"/>
</dbReference>
<dbReference type="PANTHER" id="PTHR47640">
    <property type="entry name" value="TRNA SELENOCYSTEINE 1-ASSOCIATED PROTEIN 1-RELATED-RELATED"/>
    <property type="match status" value="1"/>
</dbReference>
<name>A0A9W8DWH9_9FUNG</name>
<dbReference type="OrthoDB" id="446113at2759"/>
<evidence type="ECO:0000256" key="3">
    <source>
        <dbReference type="ARBA" id="ARBA00022884"/>
    </source>
</evidence>
<dbReference type="Pfam" id="PF00076">
    <property type="entry name" value="RRM_1"/>
    <property type="match status" value="3"/>
</dbReference>
<gene>
    <name evidence="10" type="ORF">H4219_000749</name>
</gene>
<dbReference type="SUPFAM" id="SSF54928">
    <property type="entry name" value="RNA-binding domain, RBD"/>
    <property type="match status" value="2"/>
</dbReference>
<dbReference type="PANTHER" id="PTHR47640:SF10">
    <property type="entry name" value="TRNA SELENOCYSTEINE 1-ASSOCIATED PROTEIN 1-RELATED"/>
    <property type="match status" value="1"/>
</dbReference>
<comment type="caution">
    <text evidence="10">The sequence shown here is derived from an EMBL/GenBank/DDBJ whole genome shotgun (WGS) entry which is preliminary data.</text>
</comment>
<dbReference type="SMART" id="SM00360">
    <property type="entry name" value="RRM"/>
    <property type="match status" value="3"/>
</dbReference>
<dbReference type="FunFam" id="3.30.70.330:FF:000159">
    <property type="entry name" value="tRNA selenocysteine 1-associated protein 1"/>
    <property type="match status" value="1"/>
</dbReference>
<evidence type="ECO:0000313" key="10">
    <source>
        <dbReference type="EMBL" id="KAJ1921151.1"/>
    </source>
</evidence>
<dbReference type="GO" id="GO:0003729">
    <property type="term" value="F:mRNA binding"/>
    <property type="evidence" value="ECO:0007669"/>
    <property type="project" value="InterPro"/>
</dbReference>
<protein>
    <recommendedName>
        <fullName evidence="9">RRM domain-containing protein</fullName>
    </recommendedName>
</protein>
<evidence type="ECO:0000256" key="2">
    <source>
        <dbReference type="ARBA" id="ARBA00022737"/>
    </source>
</evidence>
<evidence type="ECO:0000256" key="5">
    <source>
        <dbReference type="ARBA" id="ARBA00057395"/>
    </source>
</evidence>
<dbReference type="CDD" id="cd12344">
    <property type="entry name" value="RRM1_SECp43_like"/>
    <property type="match status" value="1"/>
</dbReference>
<keyword evidence="2" id="KW-0677">Repeat</keyword>
<comment type="function">
    <text evidence="5">Heterogeneous nuclear ribonucleoprotein (hnRNP)-protein binding the poly(A) tail of mRNA and probably involved in some steps of pre-mRNA maturation.</text>
</comment>
<evidence type="ECO:0000313" key="11">
    <source>
        <dbReference type="Proteomes" id="UP001150538"/>
    </source>
</evidence>
<dbReference type="InterPro" id="IPR000504">
    <property type="entry name" value="RRM_dom"/>
</dbReference>
<evidence type="ECO:0000256" key="8">
    <source>
        <dbReference type="PROSITE-ProRule" id="PRU00176"/>
    </source>
</evidence>
<dbReference type="PROSITE" id="PS50102">
    <property type="entry name" value="RRM"/>
    <property type="match status" value="3"/>
</dbReference>
<evidence type="ECO:0000256" key="6">
    <source>
        <dbReference type="ARBA" id="ARBA00061069"/>
    </source>
</evidence>
<keyword evidence="3 8" id="KW-0694">RNA-binding</keyword>
<accession>A0A9W8DWH9</accession>
<evidence type="ECO:0000256" key="7">
    <source>
        <dbReference type="ARBA" id="ARBA00063471"/>
    </source>
</evidence>
<dbReference type="InterPro" id="IPR012677">
    <property type="entry name" value="Nucleotide-bd_a/b_plait_sf"/>
</dbReference>
<proteinExistence type="inferred from homology"/>
<feature type="domain" description="RRM" evidence="9">
    <location>
        <begin position="57"/>
        <end position="137"/>
    </location>
</feature>
<evidence type="ECO:0000256" key="4">
    <source>
        <dbReference type="ARBA" id="ARBA00023242"/>
    </source>
</evidence>
<feature type="domain" description="RRM" evidence="9">
    <location>
        <begin position="149"/>
        <end position="228"/>
    </location>
</feature>
<dbReference type="InterPro" id="IPR050825">
    <property type="entry name" value="RBM42_RBP45_47-like"/>
</dbReference>
<dbReference type="AlphaFoldDB" id="A0A9W8DWH9"/>
<organism evidence="10 11">
    <name type="scientific">Mycoemilia scoparia</name>
    <dbReference type="NCBI Taxonomy" id="417184"/>
    <lineage>
        <taxon>Eukaryota</taxon>
        <taxon>Fungi</taxon>
        <taxon>Fungi incertae sedis</taxon>
        <taxon>Zoopagomycota</taxon>
        <taxon>Kickxellomycotina</taxon>
        <taxon>Kickxellomycetes</taxon>
        <taxon>Kickxellales</taxon>
        <taxon>Kickxellaceae</taxon>
        <taxon>Mycoemilia</taxon>
    </lineage>
</organism>
<evidence type="ECO:0000259" key="9">
    <source>
        <dbReference type="PROSITE" id="PS50102"/>
    </source>
</evidence>
<evidence type="ECO:0000256" key="1">
    <source>
        <dbReference type="ARBA" id="ARBA00004123"/>
    </source>
</evidence>
<keyword evidence="11" id="KW-1185">Reference proteome</keyword>